<sequence length="131" mass="14992">MFKVFRIGHFGVGLLTGDSRSGWCMRFVGVQYGPIEPILTNVERARRYMTSDSSCPICAFSVEDLHHVLCSCPVAFSIWRRCVRHDRLDEFMSLEIKDWIYTNLSNVGGFVLDVIGWDVFFSDYVESLVAP</sequence>
<reference evidence="1 2" key="1">
    <citation type="journal article" date="2024" name="G3 (Bethesda)">
        <title>Genome assembly of Hibiscus sabdariffa L. provides insights into metabolisms of medicinal natural products.</title>
        <authorList>
            <person name="Kim T."/>
        </authorList>
    </citation>
    <scope>NUCLEOTIDE SEQUENCE [LARGE SCALE GENOMIC DNA]</scope>
    <source>
        <strain evidence="1">TK-2024</strain>
        <tissue evidence="1">Old leaves</tissue>
    </source>
</reference>
<organism evidence="1 2">
    <name type="scientific">Hibiscus sabdariffa</name>
    <name type="common">roselle</name>
    <dbReference type="NCBI Taxonomy" id="183260"/>
    <lineage>
        <taxon>Eukaryota</taxon>
        <taxon>Viridiplantae</taxon>
        <taxon>Streptophyta</taxon>
        <taxon>Embryophyta</taxon>
        <taxon>Tracheophyta</taxon>
        <taxon>Spermatophyta</taxon>
        <taxon>Magnoliopsida</taxon>
        <taxon>eudicotyledons</taxon>
        <taxon>Gunneridae</taxon>
        <taxon>Pentapetalae</taxon>
        <taxon>rosids</taxon>
        <taxon>malvids</taxon>
        <taxon>Malvales</taxon>
        <taxon>Malvaceae</taxon>
        <taxon>Malvoideae</taxon>
        <taxon>Hibiscus</taxon>
    </lineage>
</organism>
<accession>A0ABR2EW12</accession>
<keyword evidence="2" id="KW-1185">Reference proteome</keyword>
<evidence type="ECO:0000313" key="1">
    <source>
        <dbReference type="EMBL" id="KAK8565247.1"/>
    </source>
</evidence>
<gene>
    <name evidence="1" type="ORF">V6N12_058817</name>
</gene>
<dbReference type="Proteomes" id="UP001472677">
    <property type="component" value="Unassembled WGS sequence"/>
</dbReference>
<dbReference type="EMBL" id="JBBPBM010000010">
    <property type="protein sequence ID" value="KAK8565247.1"/>
    <property type="molecule type" value="Genomic_DNA"/>
</dbReference>
<proteinExistence type="predicted"/>
<evidence type="ECO:0008006" key="3">
    <source>
        <dbReference type="Google" id="ProtNLM"/>
    </source>
</evidence>
<name>A0ABR2EW12_9ROSI</name>
<comment type="caution">
    <text evidence="1">The sequence shown here is derived from an EMBL/GenBank/DDBJ whole genome shotgun (WGS) entry which is preliminary data.</text>
</comment>
<protein>
    <recommendedName>
        <fullName evidence="3">Reverse transcriptase zinc-binding domain-containing protein</fullName>
    </recommendedName>
</protein>
<evidence type="ECO:0000313" key="2">
    <source>
        <dbReference type="Proteomes" id="UP001472677"/>
    </source>
</evidence>